<keyword evidence="4" id="KW-1185">Reference proteome</keyword>
<gene>
    <name evidence="3" type="ORF">GCM10025751_29000</name>
</gene>
<evidence type="ECO:0000313" key="4">
    <source>
        <dbReference type="Proteomes" id="UP001501729"/>
    </source>
</evidence>
<dbReference type="GO" id="GO:0016779">
    <property type="term" value="F:nucleotidyltransferase activity"/>
    <property type="evidence" value="ECO:0007669"/>
    <property type="project" value="InterPro"/>
</dbReference>
<proteinExistence type="predicted"/>
<feature type="domain" description="Helix-turn-helix type 11" evidence="2">
    <location>
        <begin position="31"/>
        <end position="76"/>
    </location>
</feature>
<comment type="caution">
    <text evidence="3">The sequence shown here is derived from an EMBL/GenBank/DDBJ whole genome shotgun (WGS) entry which is preliminary data.</text>
</comment>
<dbReference type="InterPro" id="IPR013196">
    <property type="entry name" value="HTH_11"/>
</dbReference>
<dbReference type="InterPro" id="IPR036390">
    <property type="entry name" value="WH_DNA-bd_sf"/>
</dbReference>
<accession>A0AAV3UJ06</accession>
<dbReference type="Gene3D" id="3.30.460.10">
    <property type="entry name" value="Beta Polymerase, domain 2"/>
    <property type="match status" value="1"/>
</dbReference>
<feature type="domain" description="Polymerase nucleotidyl transferase" evidence="1">
    <location>
        <begin position="127"/>
        <end position="176"/>
    </location>
</feature>
<name>A0AAV3UJ06_9EURY</name>
<evidence type="ECO:0000313" key="3">
    <source>
        <dbReference type="EMBL" id="GAA5052656.1"/>
    </source>
</evidence>
<reference evidence="3 4" key="1">
    <citation type="journal article" date="2019" name="Int. J. Syst. Evol. Microbiol.">
        <title>The Global Catalogue of Microorganisms (GCM) 10K type strain sequencing project: providing services to taxonomists for standard genome sequencing and annotation.</title>
        <authorList>
            <consortium name="The Broad Institute Genomics Platform"/>
            <consortium name="The Broad Institute Genome Sequencing Center for Infectious Disease"/>
            <person name="Wu L."/>
            <person name="Ma J."/>
        </authorList>
    </citation>
    <scope>NUCLEOTIDE SEQUENCE [LARGE SCALE GENOMIC DNA]</scope>
    <source>
        <strain evidence="3 4">JCM 17504</strain>
    </source>
</reference>
<protein>
    <recommendedName>
        <fullName evidence="5">HTH domain-containing protein</fullName>
    </recommendedName>
</protein>
<dbReference type="SUPFAM" id="SSF81301">
    <property type="entry name" value="Nucleotidyltransferase"/>
    <property type="match status" value="1"/>
</dbReference>
<dbReference type="CDD" id="cd05403">
    <property type="entry name" value="NT_KNTase_like"/>
    <property type="match status" value="1"/>
</dbReference>
<evidence type="ECO:0000259" key="1">
    <source>
        <dbReference type="Pfam" id="PF01909"/>
    </source>
</evidence>
<dbReference type="SUPFAM" id="SSF46785">
    <property type="entry name" value="Winged helix' DNA-binding domain"/>
    <property type="match status" value="1"/>
</dbReference>
<dbReference type="AlphaFoldDB" id="A0AAV3UJ06"/>
<dbReference type="Gene3D" id="1.10.10.10">
    <property type="entry name" value="Winged helix-like DNA-binding domain superfamily/Winged helix DNA-binding domain"/>
    <property type="match status" value="1"/>
</dbReference>
<evidence type="ECO:0008006" key="5">
    <source>
        <dbReference type="Google" id="ProtNLM"/>
    </source>
</evidence>
<dbReference type="RefSeq" id="WP_227778288.1">
    <property type="nucleotide sequence ID" value="NZ_BAABKX010000013.1"/>
</dbReference>
<dbReference type="InterPro" id="IPR043519">
    <property type="entry name" value="NT_sf"/>
</dbReference>
<dbReference type="InterPro" id="IPR002934">
    <property type="entry name" value="Polymerase_NTP_transf_dom"/>
</dbReference>
<dbReference type="InterPro" id="IPR036388">
    <property type="entry name" value="WH-like_DNA-bd_sf"/>
</dbReference>
<dbReference type="Proteomes" id="UP001501729">
    <property type="component" value="Unassembled WGS sequence"/>
</dbReference>
<dbReference type="GeneID" id="68617043"/>
<organism evidence="3 4">
    <name type="scientific">Haladaptatus pallidirubidus</name>
    <dbReference type="NCBI Taxonomy" id="1008152"/>
    <lineage>
        <taxon>Archaea</taxon>
        <taxon>Methanobacteriati</taxon>
        <taxon>Methanobacteriota</taxon>
        <taxon>Stenosarchaea group</taxon>
        <taxon>Halobacteria</taxon>
        <taxon>Halobacteriales</taxon>
        <taxon>Haladaptataceae</taxon>
        <taxon>Haladaptatus</taxon>
    </lineage>
</organism>
<dbReference type="Pfam" id="PF01909">
    <property type="entry name" value="NTP_transf_2"/>
    <property type="match status" value="1"/>
</dbReference>
<evidence type="ECO:0000259" key="2">
    <source>
        <dbReference type="Pfam" id="PF08279"/>
    </source>
</evidence>
<dbReference type="EMBL" id="BAABKX010000013">
    <property type="protein sequence ID" value="GAA5052656.1"/>
    <property type="molecule type" value="Genomic_DNA"/>
</dbReference>
<dbReference type="Pfam" id="PF08279">
    <property type="entry name" value="HTH_11"/>
    <property type="match status" value="1"/>
</dbReference>
<sequence length="230" mass="26260">MIDEKQRGIRACIQIHPGDDSRIFRLGAADDILRVLIDAHDTEFTLKELGRETDYSRSTVWRALELLTKLGIIQIRETTQRKYVSIDTEHIQKSEPILTIEQPEYHQPVRTYVQRIQDALGDTDEVQDIIGVLVFGSVARGEADRKSDIDLFVLVEGDRTVARRIVTEVAAELGDEQFDGDRYEFESYVESVESARRAGTKLREIFREGITVHGGNEFQQVKKAVLADER</sequence>